<geneLocation type="mitochondrion" evidence="3"/>
<evidence type="ECO:0000313" key="2">
    <source>
        <dbReference type="EMBL" id="KUM49862.1"/>
    </source>
</evidence>
<reference evidence="3" key="1">
    <citation type="journal article" date="2015" name="Genome Biol. Evol.">
        <title>Organellar Genomes of White Spruce (Picea glauca): Assembly and Annotation.</title>
        <authorList>
            <person name="Jackman S.D."/>
            <person name="Warren R.L."/>
            <person name="Gibb E.A."/>
            <person name="Vandervalk B.P."/>
            <person name="Mohamadi H."/>
            <person name="Chu J."/>
            <person name="Raymond A."/>
            <person name="Pleasance S."/>
            <person name="Coope R."/>
            <person name="Wildung M.R."/>
            <person name="Ritland C.E."/>
            <person name="Bousquet J."/>
            <person name="Jones S.J."/>
            <person name="Bohlmann J."/>
            <person name="Birol I."/>
        </authorList>
    </citation>
    <scope>NUCLEOTIDE SEQUENCE [LARGE SCALE GENOMIC DNA]</scope>
    <source>
        <tissue evidence="3">Flushing bud</tissue>
    </source>
</reference>
<proteinExistence type="predicted"/>
<organism evidence="3">
    <name type="scientific">Picea glauca</name>
    <name type="common">White spruce</name>
    <name type="synonym">Pinus glauca</name>
    <dbReference type="NCBI Taxonomy" id="3330"/>
    <lineage>
        <taxon>Eukaryota</taxon>
        <taxon>Viridiplantae</taxon>
        <taxon>Streptophyta</taxon>
        <taxon>Embryophyta</taxon>
        <taxon>Tracheophyta</taxon>
        <taxon>Spermatophyta</taxon>
        <taxon>Pinopsida</taxon>
        <taxon>Pinidae</taxon>
        <taxon>Conifers I</taxon>
        <taxon>Pinales</taxon>
        <taxon>Pinaceae</taxon>
        <taxon>Picea</taxon>
    </lineage>
</organism>
<name>A0A117NJ59_PICGL</name>
<comment type="caution">
    <text evidence="3">The sequence shown here is derived from an EMBL/GenBank/DDBJ whole genome shotgun (WGS) entry which is preliminary data.</text>
</comment>
<dbReference type="AlphaFoldDB" id="A0A117NJ59"/>
<accession>A0A117NJ59</accession>
<dbReference type="EMBL" id="LKAM01000001">
    <property type="protein sequence ID" value="KUM51008.1"/>
    <property type="molecule type" value="Genomic_DNA"/>
</dbReference>
<protein>
    <submittedName>
        <fullName evidence="3">Uncharacterized protein</fullName>
    </submittedName>
</protein>
<evidence type="ECO:0000313" key="1">
    <source>
        <dbReference type="EMBL" id="KUM45711.1"/>
    </source>
</evidence>
<dbReference type="EMBL" id="LKAM01000002">
    <property type="protein sequence ID" value="KUM49862.1"/>
    <property type="molecule type" value="Genomic_DNA"/>
</dbReference>
<sequence length="77" mass="9137">MVPCLFCLCLDIHVYNVIIGIDFEKEYLDPRYSALGTSIPGGTILTLFLRNLRILPMLWVGLSEPQTYRLWWWDYPW</sequence>
<keyword evidence="3" id="KW-0496">Mitochondrion</keyword>
<gene>
    <name evidence="1" type="ORF">ABT39_MTgene2275</name>
    <name evidence="2" type="ORF">ABT39_MTgene3089</name>
    <name evidence="3" type="ORF">ABT39_MTgene854</name>
</gene>
<evidence type="ECO:0000313" key="3">
    <source>
        <dbReference type="EMBL" id="KUM51008.1"/>
    </source>
</evidence>
<dbReference type="EMBL" id="LKAM01000016">
    <property type="protein sequence ID" value="KUM45711.1"/>
    <property type="molecule type" value="Genomic_DNA"/>
</dbReference>